<evidence type="ECO:0000313" key="1">
    <source>
        <dbReference type="EMBL" id="MBD2255832.1"/>
    </source>
</evidence>
<organism evidence="1 2">
    <name type="scientific">Nostoc parmelioides FACHB-3921</name>
    <dbReference type="NCBI Taxonomy" id="2692909"/>
    <lineage>
        <taxon>Bacteria</taxon>
        <taxon>Bacillati</taxon>
        <taxon>Cyanobacteriota</taxon>
        <taxon>Cyanophyceae</taxon>
        <taxon>Nostocales</taxon>
        <taxon>Nostocaceae</taxon>
        <taxon>Nostoc</taxon>
    </lineage>
</organism>
<protein>
    <submittedName>
        <fullName evidence="1">Uncharacterized protein</fullName>
    </submittedName>
</protein>
<dbReference type="Proteomes" id="UP000621307">
    <property type="component" value="Unassembled WGS sequence"/>
</dbReference>
<reference evidence="1 2" key="1">
    <citation type="journal article" date="2020" name="ISME J.">
        <title>Comparative genomics reveals insights into cyanobacterial evolution and habitat adaptation.</title>
        <authorList>
            <person name="Chen M.Y."/>
            <person name="Teng W.K."/>
            <person name="Zhao L."/>
            <person name="Hu C.X."/>
            <person name="Zhou Y.K."/>
            <person name="Han B.P."/>
            <person name="Song L.R."/>
            <person name="Shu W.S."/>
        </authorList>
    </citation>
    <scope>NUCLEOTIDE SEQUENCE [LARGE SCALE GENOMIC DNA]</scope>
    <source>
        <strain evidence="1 2">FACHB-3921</strain>
    </source>
</reference>
<name>A0ABR8BRB5_9NOSO</name>
<sequence>MKRPICPHEATREWLYLESIDYIAECLEACLDASMLADLREIFPRQALRVASPKLSLAQRQKITYWLQLLNEDDLAA</sequence>
<proteinExistence type="predicted"/>
<gene>
    <name evidence="1" type="ORF">H6G14_32180</name>
</gene>
<keyword evidence="2" id="KW-1185">Reference proteome</keyword>
<dbReference type="RefSeq" id="WP_190573037.1">
    <property type="nucleotide sequence ID" value="NZ_JACJQL010000137.1"/>
</dbReference>
<comment type="caution">
    <text evidence="1">The sequence shown here is derived from an EMBL/GenBank/DDBJ whole genome shotgun (WGS) entry which is preliminary data.</text>
</comment>
<evidence type="ECO:0000313" key="2">
    <source>
        <dbReference type="Proteomes" id="UP000621307"/>
    </source>
</evidence>
<accession>A0ABR8BRB5</accession>
<dbReference type="EMBL" id="JACJQL010000137">
    <property type="protein sequence ID" value="MBD2255832.1"/>
    <property type="molecule type" value="Genomic_DNA"/>
</dbReference>